<dbReference type="PROSITE" id="PS51898">
    <property type="entry name" value="TYR_RECOMBINASE"/>
    <property type="match status" value="1"/>
</dbReference>
<evidence type="ECO:0000256" key="1">
    <source>
        <dbReference type="ARBA" id="ARBA00022908"/>
    </source>
</evidence>
<dbReference type="InterPro" id="IPR013762">
    <property type="entry name" value="Integrase-like_cat_sf"/>
</dbReference>
<evidence type="ECO:0000313" key="4">
    <source>
        <dbReference type="EMBL" id="SMH43415.1"/>
    </source>
</evidence>
<accession>A0A1X7NYV2</accession>
<dbReference type="InterPro" id="IPR002104">
    <property type="entry name" value="Integrase_catalytic"/>
</dbReference>
<dbReference type="SUPFAM" id="SSF56349">
    <property type="entry name" value="DNA breaking-rejoining enzymes"/>
    <property type="match status" value="1"/>
</dbReference>
<dbReference type="PANTHER" id="PTHR30349">
    <property type="entry name" value="PHAGE INTEGRASE-RELATED"/>
    <property type="match status" value="1"/>
</dbReference>
<name>A0A1X7NYV2_9HYPH</name>
<organism evidence="4 5">
    <name type="scientific">Mesorhizobium australicum</name>
    <dbReference type="NCBI Taxonomy" id="536018"/>
    <lineage>
        <taxon>Bacteria</taxon>
        <taxon>Pseudomonadati</taxon>
        <taxon>Pseudomonadota</taxon>
        <taxon>Alphaproteobacteria</taxon>
        <taxon>Hyphomicrobiales</taxon>
        <taxon>Phyllobacteriaceae</taxon>
        <taxon>Mesorhizobium</taxon>
    </lineage>
</organism>
<dbReference type="OrthoDB" id="9808346at2"/>
<dbReference type="AlphaFoldDB" id="A0A1X7NYV2"/>
<evidence type="ECO:0000256" key="2">
    <source>
        <dbReference type="ARBA" id="ARBA00023172"/>
    </source>
</evidence>
<dbReference type="Proteomes" id="UP000193083">
    <property type="component" value="Unassembled WGS sequence"/>
</dbReference>
<sequence length="302" mass="34762">MLTDSAYSIHEQGWTTREDLGAAGLFSDGGHAHSVAELYERHHHVLWEESFHKYCVAGFLRELDTILRSERFRDFPQERLDFLIGELRRRGNSNGTINRKLSALSKLLKKARQMGEVHSLPEIRRLKERAGRIRFLDYDEEARLFSSIRVRSETYANLSLFLVDTGARLGEAIGARWNDIEEGRVTFWLTKSGRSRTVPLTHRAQRALQAQRGRAIGPFIDVKQYQFRIAWHQAKAEVGLGRDADVVPHVLRHTCASRLVRGGVDIRRVQTWLGHQTLQMTMRYAHLATHDLDACLSVLEER</sequence>
<keyword evidence="2" id="KW-0233">DNA recombination</keyword>
<dbReference type="EMBL" id="FXBL01000004">
    <property type="protein sequence ID" value="SMH43415.1"/>
    <property type="molecule type" value="Genomic_DNA"/>
</dbReference>
<proteinExistence type="predicted"/>
<gene>
    <name evidence="4" type="ORF">SAMN02982922_2902</name>
</gene>
<evidence type="ECO:0000259" key="3">
    <source>
        <dbReference type="PROSITE" id="PS51898"/>
    </source>
</evidence>
<dbReference type="PANTHER" id="PTHR30349:SF64">
    <property type="entry name" value="PROPHAGE INTEGRASE INTD-RELATED"/>
    <property type="match status" value="1"/>
</dbReference>
<dbReference type="GO" id="GO:0003677">
    <property type="term" value="F:DNA binding"/>
    <property type="evidence" value="ECO:0007669"/>
    <property type="project" value="InterPro"/>
</dbReference>
<reference evidence="5" key="1">
    <citation type="submission" date="2017-04" db="EMBL/GenBank/DDBJ databases">
        <authorList>
            <person name="Varghese N."/>
            <person name="Submissions S."/>
        </authorList>
    </citation>
    <scope>NUCLEOTIDE SEQUENCE [LARGE SCALE GENOMIC DNA]</scope>
    <source>
        <strain evidence="5">B5P</strain>
    </source>
</reference>
<dbReference type="GO" id="GO:0015074">
    <property type="term" value="P:DNA integration"/>
    <property type="evidence" value="ECO:0007669"/>
    <property type="project" value="UniProtKB-KW"/>
</dbReference>
<dbReference type="InterPro" id="IPR011010">
    <property type="entry name" value="DNA_brk_join_enz"/>
</dbReference>
<dbReference type="Pfam" id="PF00589">
    <property type="entry name" value="Phage_integrase"/>
    <property type="match status" value="1"/>
</dbReference>
<keyword evidence="5" id="KW-1185">Reference proteome</keyword>
<keyword evidence="1" id="KW-0229">DNA integration</keyword>
<dbReference type="InterPro" id="IPR050090">
    <property type="entry name" value="Tyrosine_recombinase_XerCD"/>
</dbReference>
<evidence type="ECO:0000313" key="5">
    <source>
        <dbReference type="Proteomes" id="UP000193083"/>
    </source>
</evidence>
<dbReference type="GO" id="GO:0006310">
    <property type="term" value="P:DNA recombination"/>
    <property type="evidence" value="ECO:0007669"/>
    <property type="project" value="UniProtKB-KW"/>
</dbReference>
<protein>
    <submittedName>
        <fullName evidence="4">Site-specific recombinase XerD</fullName>
    </submittedName>
</protein>
<dbReference type="CDD" id="cd00796">
    <property type="entry name" value="INT_Rci_Hp1_C"/>
    <property type="match status" value="1"/>
</dbReference>
<dbReference type="Gene3D" id="1.10.443.10">
    <property type="entry name" value="Intergrase catalytic core"/>
    <property type="match status" value="1"/>
</dbReference>
<feature type="domain" description="Tyr recombinase" evidence="3">
    <location>
        <begin position="131"/>
        <end position="297"/>
    </location>
</feature>